<dbReference type="InterPro" id="IPR045859">
    <property type="entry name" value="RING-HC_PEX2"/>
</dbReference>
<evidence type="ECO:0000259" key="19">
    <source>
        <dbReference type="PROSITE" id="PS50089"/>
    </source>
</evidence>
<dbReference type="Gene3D" id="3.30.40.10">
    <property type="entry name" value="Zinc/RING finger domain, C3HC4 (zinc finger)"/>
    <property type="match status" value="1"/>
</dbReference>
<organism evidence="20 21">
    <name type="scientific">Rhizophagus irregularis</name>
    <dbReference type="NCBI Taxonomy" id="588596"/>
    <lineage>
        <taxon>Eukaryota</taxon>
        <taxon>Fungi</taxon>
        <taxon>Fungi incertae sedis</taxon>
        <taxon>Mucoromycota</taxon>
        <taxon>Glomeromycotina</taxon>
        <taxon>Glomeromycetes</taxon>
        <taxon>Glomerales</taxon>
        <taxon>Glomeraceae</taxon>
        <taxon>Rhizophagus</taxon>
    </lineage>
</organism>
<evidence type="ECO:0000256" key="10">
    <source>
        <dbReference type="ARBA" id="ARBA00022833"/>
    </source>
</evidence>
<comment type="caution">
    <text evidence="20">The sequence shown here is derived from an EMBL/GenBank/DDBJ whole genome shotgun (WGS) entry which is preliminary data.</text>
</comment>
<evidence type="ECO:0000313" key="21">
    <source>
        <dbReference type="Proteomes" id="UP000233469"/>
    </source>
</evidence>
<dbReference type="SUPFAM" id="SSF57850">
    <property type="entry name" value="RING/U-box"/>
    <property type="match status" value="1"/>
</dbReference>
<keyword evidence="4" id="KW-0813">Transport</keyword>
<evidence type="ECO:0000256" key="13">
    <source>
        <dbReference type="ARBA" id="ARBA00023136"/>
    </source>
</evidence>
<evidence type="ECO:0000313" key="20">
    <source>
        <dbReference type="EMBL" id="PKK79368.1"/>
    </source>
</evidence>
<dbReference type="InterPro" id="IPR017907">
    <property type="entry name" value="Znf_RING_CS"/>
</dbReference>
<keyword evidence="12" id="KW-1133">Transmembrane helix</keyword>
<dbReference type="GO" id="GO:0016567">
    <property type="term" value="P:protein ubiquitination"/>
    <property type="evidence" value="ECO:0007669"/>
    <property type="project" value="UniProtKB-ARBA"/>
</dbReference>
<dbReference type="VEuPathDB" id="FungiDB:RhiirA1_406860"/>
<dbReference type="GO" id="GO:0005778">
    <property type="term" value="C:peroxisomal membrane"/>
    <property type="evidence" value="ECO:0007669"/>
    <property type="project" value="UniProtKB-SubCell"/>
</dbReference>
<keyword evidence="7" id="KW-0479">Metal-binding</keyword>
<dbReference type="InterPro" id="IPR025654">
    <property type="entry name" value="PEX2/10"/>
</dbReference>
<dbReference type="AlphaFoldDB" id="A0A2N1NZP6"/>
<keyword evidence="10" id="KW-0862">Zinc</keyword>
<comment type="similarity">
    <text evidence="3">Belongs to the pex2/pex10/pex12 family.</text>
</comment>
<evidence type="ECO:0000256" key="14">
    <source>
        <dbReference type="ARBA" id="ARBA00023140"/>
    </source>
</evidence>
<proteinExistence type="inferred from homology"/>
<evidence type="ECO:0000256" key="4">
    <source>
        <dbReference type="ARBA" id="ARBA00022448"/>
    </source>
</evidence>
<comment type="catalytic activity">
    <reaction evidence="16">
        <text>[E2 ubiquitin-conjugating enzyme]-S-ubiquitinyl-L-cysteine + [acceptor protein]-L-cysteine = [E2 ubiquitin-conjugating enzyme]-L-cysteine + [acceptor protein]-S-ubiquitinyl-L-cysteine.</text>
        <dbReference type="EC" id="2.3.2.36"/>
    </reaction>
</comment>
<evidence type="ECO:0000256" key="6">
    <source>
        <dbReference type="ARBA" id="ARBA00022692"/>
    </source>
</evidence>
<dbReference type="SMART" id="SM00184">
    <property type="entry name" value="RING"/>
    <property type="match status" value="1"/>
</dbReference>
<keyword evidence="8 18" id="KW-0863">Zinc-finger</keyword>
<keyword evidence="11" id="KW-0653">Protein transport</keyword>
<dbReference type="VEuPathDB" id="FungiDB:RhiirA1_333307"/>
<sequence>MIPNDSNKDNLLTDSVATASLNSSNAAFWKNDWLNVQSSLSSLRNSLASFPSSPLRIMRVSQLDADLLDSELFGTFKEQLWLLFSLFAKLYILQPQIKQTFEPELLAILHFIYRLTVLESGATYGAQLQNLKYRNEKQHWGGLQSITKDSPLTTFQKFAYIAMTVGGQYIWIRISRLVIAQGWSELSEDDPRNIFWKVLQKVENIYKTVSLLNFLIFLYDGKYSTLTDRILSIRLVYARRIMNRQVSFEFLNRQLVWHAFTEFLLFIMPLINLRKLKNLLKRKLLPESYFRSNLLDFLPTHICAICHENQSASNASAVISSKVHNPHETNCGHKYCYFCIKTKLLQEGGTWQCLRCGAEVKEIKRFLDKLVEEEEENDRTNKGKQPAR</sequence>
<dbReference type="VEuPathDB" id="FungiDB:RhiirFUN_004650"/>
<protein>
    <recommendedName>
        <fullName evidence="17">RING-type E3 ubiquitin transferase (cysteine targeting)</fullName>
        <ecNumber evidence="17">2.3.2.36</ecNumber>
    </recommendedName>
    <alternativeName>
        <fullName evidence="15">Peroxin-2</fullName>
    </alternativeName>
</protein>
<dbReference type="InterPro" id="IPR018957">
    <property type="entry name" value="Znf_C3HC4_RING-type"/>
</dbReference>
<reference evidence="20 21" key="1">
    <citation type="submission" date="2016-04" db="EMBL/GenBank/DDBJ databases">
        <title>Genome analyses suggest a sexual origin of heterokaryosis in a supposedly ancient asexual fungus.</title>
        <authorList>
            <person name="Ropars J."/>
            <person name="Sedzielewska K."/>
            <person name="Noel J."/>
            <person name="Charron P."/>
            <person name="Farinelli L."/>
            <person name="Marton T."/>
            <person name="Kruger M."/>
            <person name="Pelin A."/>
            <person name="Brachmann A."/>
            <person name="Corradi N."/>
        </authorList>
    </citation>
    <scope>NUCLEOTIDE SEQUENCE [LARGE SCALE GENOMIC DNA]</scope>
    <source>
        <strain evidence="20 21">C2</strain>
    </source>
</reference>
<dbReference type="PROSITE" id="PS50089">
    <property type="entry name" value="ZF_RING_2"/>
    <property type="match status" value="1"/>
</dbReference>
<gene>
    <name evidence="20" type="ORF">RhiirC2_651153</name>
</gene>
<evidence type="ECO:0000256" key="5">
    <source>
        <dbReference type="ARBA" id="ARBA00022679"/>
    </source>
</evidence>
<dbReference type="InterPro" id="IPR013083">
    <property type="entry name" value="Znf_RING/FYVE/PHD"/>
</dbReference>
<dbReference type="Proteomes" id="UP000233469">
    <property type="component" value="Unassembled WGS sequence"/>
</dbReference>
<dbReference type="VEuPathDB" id="FungiDB:FUN_024104"/>
<dbReference type="GO" id="GO:0061630">
    <property type="term" value="F:ubiquitin protein ligase activity"/>
    <property type="evidence" value="ECO:0007669"/>
    <property type="project" value="UniProtKB-EC"/>
</dbReference>
<dbReference type="Pfam" id="PF04757">
    <property type="entry name" value="Pex2_Pex12"/>
    <property type="match status" value="1"/>
</dbReference>
<dbReference type="PROSITE" id="PS00518">
    <property type="entry name" value="ZF_RING_1"/>
    <property type="match status" value="1"/>
</dbReference>
<evidence type="ECO:0000256" key="17">
    <source>
        <dbReference type="ARBA" id="ARBA00034523"/>
    </source>
</evidence>
<keyword evidence="5" id="KW-0808">Transferase</keyword>
<dbReference type="GO" id="GO:0008270">
    <property type="term" value="F:zinc ion binding"/>
    <property type="evidence" value="ECO:0007669"/>
    <property type="project" value="UniProtKB-KW"/>
</dbReference>
<dbReference type="EMBL" id="LLXL01000048">
    <property type="protein sequence ID" value="PKK79368.1"/>
    <property type="molecule type" value="Genomic_DNA"/>
</dbReference>
<evidence type="ECO:0000256" key="11">
    <source>
        <dbReference type="ARBA" id="ARBA00022927"/>
    </source>
</evidence>
<keyword evidence="9" id="KW-0833">Ubl conjugation pathway</keyword>
<dbReference type="GO" id="GO:0016562">
    <property type="term" value="P:protein import into peroxisome matrix, receptor recycling"/>
    <property type="evidence" value="ECO:0007669"/>
    <property type="project" value="UniProtKB-ARBA"/>
</dbReference>
<accession>A0A2N1NZP6</accession>
<evidence type="ECO:0000256" key="7">
    <source>
        <dbReference type="ARBA" id="ARBA00022723"/>
    </source>
</evidence>
<keyword evidence="6" id="KW-0812">Transmembrane</keyword>
<keyword evidence="14" id="KW-0576">Peroxisome</keyword>
<dbReference type="PANTHER" id="PTHR48178">
    <property type="entry name" value="PEROXISOME BIOGENESIS FACTOR 2"/>
    <property type="match status" value="1"/>
</dbReference>
<comment type="pathway">
    <text evidence="2">Protein modification; protein ubiquitination.</text>
</comment>
<dbReference type="CDD" id="cd16526">
    <property type="entry name" value="RING-HC_PEX2"/>
    <property type="match status" value="1"/>
</dbReference>
<evidence type="ECO:0000256" key="16">
    <source>
        <dbReference type="ARBA" id="ARBA00034438"/>
    </source>
</evidence>
<feature type="domain" description="RING-type" evidence="19">
    <location>
        <begin position="303"/>
        <end position="356"/>
    </location>
</feature>
<evidence type="ECO:0000256" key="3">
    <source>
        <dbReference type="ARBA" id="ARBA00008704"/>
    </source>
</evidence>
<keyword evidence="13" id="KW-0472">Membrane</keyword>
<evidence type="ECO:0000256" key="15">
    <source>
        <dbReference type="ARBA" id="ARBA00032511"/>
    </source>
</evidence>
<dbReference type="InterPro" id="IPR001841">
    <property type="entry name" value="Znf_RING"/>
</dbReference>
<name>A0A2N1NZP6_9GLOM</name>
<reference evidence="20 21" key="2">
    <citation type="submission" date="2017-10" db="EMBL/GenBank/DDBJ databases">
        <title>Extensive intraspecific genome diversity in a model arbuscular mycorrhizal fungus.</title>
        <authorList>
            <person name="Chen E.C.H."/>
            <person name="Morin E."/>
            <person name="Baudet D."/>
            <person name="Noel J."/>
            <person name="Ndikumana S."/>
            <person name="Charron P."/>
            <person name="St-Onge C."/>
            <person name="Giorgi J."/>
            <person name="Grigoriev I.V."/>
            <person name="Roux C."/>
            <person name="Martin F.M."/>
            <person name="Corradi N."/>
        </authorList>
    </citation>
    <scope>NUCLEOTIDE SEQUENCE [LARGE SCALE GENOMIC DNA]</scope>
    <source>
        <strain evidence="20 21">C2</strain>
    </source>
</reference>
<evidence type="ECO:0000256" key="8">
    <source>
        <dbReference type="ARBA" id="ARBA00022771"/>
    </source>
</evidence>
<dbReference type="PANTHER" id="PTHR48178:SF1">
    <property type="entry name" value="PEROXISOME BIOGENESIS FACTOR 2"/>
    <property type="match status" value="1"/>
</dbReference>
<evidence type="ECO:0000256" key="18">
    <source>
        <dbReference type="PROSITE-ProRule" id="PRU00175"/>
    </source>
</evidence>
<evidence type="ECO:0000256" key="1">
    <source>
        <dbReference type="ARBA" id="ARBA00004585"/>
    </source>
</evidence>
<evidence type="ECO:0000256" key="12">
    <source>
        <dbReference type="ARBA" id="ARBA00022989"/>
    </source>
</evidence>
<comment type="subcellular location">
    <subcellularLocation>
        <location evidence="1">Peroxisome membrane</location>
        <topology evidence="1">Multi-pass membrane protein</topology>
    </subcellularLocation>
</comment>
<dbReference type="InterPro" id="IPR006845">
    <property type="entry name" value="Pex_N"/>
</dbReference>
<dbReference type="Pfam" id="PF00097">
    <property type="entry name" value="zf-C3HC4"/>
    <property type="match status" value="1"/>
</dbReference>
<evidence type="ECO:0000256" key="9">
    <source>
        <dbReference type="ARBA" id="ARBA00022786"/>
    </source>
</evidence>
<dbReference type="EC" id="2.3.2.36" evidence="17"/>
<evidence type="ECO:0000256" key="2">
    <source>
        <dbReference type="ARBA" id="ARBA00004906"/>
    </source>
</evidence>